<protein>
    <submittedName>
        <fullName evidence="1">Uncharacterized protein</fullName>
    </submittedName>
</protein>
<evidence type="ECO:0000313" key="1">
    <source>
        <dbReference type="EMBL" id="CAJ0730507.1"/>
    </source>
</evidence>
<gene>
    <name evidence="1" type="ORF">R38712_04404</name>
</gene>
<dbReference type="Proteomes" id="UP001189303">
    <property type="component" value="Unassembled WGS sequence"/>
</dbReference>
<sequence>MFGQIRLPTLGVPPGTSCVGVSTGRYRRFMVDDGFIHAPKTDGCQEAAVVGGVLYLRLRRTSTPGGTWMARWRYVFCTRLYVAFAVMILSCRTSLSNDTMGMPSRHISRKPLPGAQLLKKLVSLASKGYCGRRSDTNLKSRLVGGFVFCGETLIHLPPRASRMLTSVCEGAATSLSRMGQPDHAVNRPPPAAGCHQRPKRLLAILVVGS</sequence>
<proteinExistence type="predicted"/>
<comment type="caution">
    <text evidence="1">The sequence shown here is derived from an EMBL/GenBank/DDBJ whole genome shotgun (WGS) entry which is preliminary data.</text>
</comment>
<organism evidence="1 2">
    <name type="scientific">Ralstonia pickettii</name>
    <name type="common">Burkholderia pickettii</name>
    <dbReference type="NCBI Taxonomy" id="329"/>
    <lineage>
        <taxon>Bacteria</taxon>
        <taxon>Pseudomonadati</taxon>
        <taxon>Pseudomonadota</taxon>
        <taxon>Betaproteobacteria</taxon>
        <taxon>Burkholderiales</taxon>
        <taxon>Burkholderiaceae</taxon>
        <taxon>Ralstonia</taxon>
    </lineage>
</organism>
<dbReference type="EMBL" id="CATWFT010000019">
    <property type="protein sequence ID" value="CAJ0730507.1"/>
    <property type="molecule type" value="Genomic_DNA"/>
</dbReference>
<reference evidence="1 2" key="1">
    <citation type="submission" date="2023-07" db="EMBL/GenBank/DDBJ databases">
        <authorList>
            <person name="Peeters C."/>
        </authorList>
    </citation>
    <scope>NUCLEOTIDE SEQUENCE [LARGE SCALE GENOMIC DNA]</scope>
    <source>
        <strain evidence="1 2">R-38712</strain>
    </source>
</reference>
<accession>A0ABN9IB64</accession>
<name>A0ABN9IB64_RALPI</name>
<evidence type="ECO:0000313" key="2">
    <source>
        <dbReference type="Proteomes" id="UP001189303"/>
    </source>
</evidence>
<keyword evidence="2" id="KW-1185">Reference proteome</keyword>